<gene>
    <name evidence="2" type="ORF">SK128_006343</name>
</gene>
<sequence length="260" mass="29326">MADNYPREDDVREGAGDAYGEEMSSTIGAEGGGGGLSMSDCHLNLCLQELQRTVEEILQSPARIEEPHWVLQNAGEFLLNLQITGPSTSGTDNTSSSSTLDPNIPSSTFHDVGFQEGQNFLVPEKLSMDCQYPSSGSQMSLGSWSTSGDFACSSSVEGLPFSQELFRSFAPKNPRETDRGGYTPSVFKQYDLPEDQKMLRNRDLRNKACKRYRKSRKETLENMRIALIQLQEKNQRLRVKETLLRILRELYKKYFRSDIQ</sequence>
<reference evidence="2 3" key="1">
    <citation type="submission" date="2023-11" db="EMBL/GenBank/DDBJ databases">
        <title>Halocaridina rubra genome assembly.</title>
        <authorList>
            <person name="Smith C."/>
        </authorList>
    </citation>
    <scope>NUCLEOTIDE SEQUENCE [LARGE SCALE GENOMIC DNA]</scope>
    <source>
        <strain evidence="2">EP-1</strain>
        <tissue evidence="2">Whole</tissue>
    </source>
</reference>
<feature type="compositionally biased region" description="Low complexity" evidence="1">
    <location>
        <begin position="85"/>
        <end position="103"/>
    </location>
</feature>
<dbReference type="AlphaFoldDB" id="A0AAN9AG12"/>
<name>A0AAN9AG12_HALRR</name>
<feature type="region of interest" description="Disordered" evidence="1">
    <location>
        <begin position="85"/>
        <end position="108"/>
    </location>
</feature>
<evidence type="ECO:0000256" key="1">
    <source>
        <dbReference type="SAM" id="MobiDB-lite"/>
    </source>
</evidence>
<protein>
    <recommendedName>
        <fullName evidence="4">BZIP domain-containing protein</fullName>
    </recommendedName>
</protein>
<proteinExistence type="predicted"/>
<evidence type="ECO:0000313" key="3">
    <source>
        <dbReference type="Proteomes" id="UP001381693"/>
    </source>
</evidence>
<dbReference type="CDD" id="cd14686">
    <property type="entry name" value="bZIP"/>
    <property type="match status" value="1"/>
</dbReference>
<dbReference type="EMBL" id="JAXCGZ010000559">
    <property type="protein sequence ID" value="KAK7085822.1"/>
    <property type="molecule type" value="Genomic_DNA"/>
</dbReference>
<keyword evidence="3" id="KW-1185">Reference proteome</keyword>
<evidence type="ECO:0008006" key="4">
    <source>
        <dbReference type="Google" id="ProtNLM"/>
    </source>
</evidence>
<comment type="caution">
    <text evidence="2">The sequence shown here is derived from an EMBL/GenBank/DDBJ whole genome shotgun (WGS) entry which is preliminary data.</text>
</comment>
<feature type="compositionally biased region" description="Basic and acidic residues" evidence="1">
    <location>
        <begin position="1"/>
        <end position="15"/>
    </location>
</feature>
<evidence type="ECO:0000313" key="2">
    <source>
        <dbReference type="EMBL" id="KAK7085822.1"/>
    </source>
</evidence>
<accession>A0AAN9AG12</accession>
<organism evidence="2 3">
    <name type="scientific">Halocaridina rubra</name>
    <name type="common">Hawaiian red shrimp</name>
    <dbReference type="NCBI Taxonomy" id="373956"/>
    <lineage>
        <taxon>Eukaryota</taxon>
        <taxon>Metazoa</taxon>
        <taxon>Ecdysozoa</taxon>
        <taxon>Arthropoda</taxon>
        <taxon>Crustacea</taxon>
        <taxon>Multicrustacea</taxon>
        <taxon>Malacostraca</taxon>
        <taxon>Eumalacostraca</taxon>
        <taxon>Eucarida</taxon>
        <taxon>Decapoda</taxon>
        <taxon>Pleocyemata</taxon>
        <taxon>Caridea</taxon>
        <taxon>Atyoidea</taxon>
        <taxon>Atyidae</taxon>
        <taxon>Halocaridina</taxon>
    </lineage>
</organism>
<feature type="region of interest" description="Disordered" evidence="1">
    <location>
        <begin position="1"/>
        <end position="31"/>
    </location>
</feature>
<dbReference type="Proteomes" id="UP001381693">
    <property type="component" value="Unassembled WGS sequence"/>
</dbReference>